<evidence type="ECO:0000313" key="2">
    <source>
        <dbReference type="EMBL" id="DAF47520.1"/>
    </source>
</evidence>
<sequence>MAREIRRTDSQGLIVGVLSELALEIIDDEIKLSNGKTKKCKRIVAKDKKFNSAISIETANGTFEFPAPSFCSSITREGEESKSFKSWETVVNEYKDKLHYGENADRVALTVSYAPQVSYNRQKDDVLVYANSFNTRYITRVSEETESSTDMSTECIIKAIRPEMRNEEETGRKIVDIMTVGYGDANTPLIGIISSLIIPENLVDDFENTFEIGQTCKLDFELKKVRVGGSQTQQSHGFGRKAKVNEGFSVTERVVIGGDEPYNDSDMETTQELAYTKTEIKSLLKDFEIVKKAKLEKGKENASNSNSKPRGLGHRATVETPTASDSPFDIDDEDDENPFM</sequence>
<name>A0A8S5S9D3_9VIRU</name>
<accession>A0A8S5S9D3</accession>
<evidence type="ECO:0000256" key="1">
    <source>
        <dbReference type="SAM" id="MobiDB-lite"/>
    </source>
</evidence>
<feature type="region of interest" description="Disordered" evidence="1">
    <location>
        <begin position="295"/>
        <end position="340"/>
    </location>
</feature>
<organism evidence="2">
    <name type="scientific">Phage sp. ctGns7</name>
    <dbReference type="NCBI Taxonomy" id="2828003"/>
    <lineage>
        <taxon>Viruses</taxon>
    </lineage>
</organism>
<feature type="compositionally biased region" description="Acidic residues" evidence="1">
    <location>
        <begin position="328"/>
        <end position="340"/>
    </location>
</feature>
<proteinExistence type="predicted"/>
<protein>
    <submittedName>
        <fullName evidence="2">Uncharacterized protein</fullName>
    </submittedName>
</protein>
<dbReference type="EMBL" id="BK032555">
    <property type="protein sequence ID" value="DAF47520.1"/>
    <property type="molecule type" value="Genomic_DNA"/>
</dbReference>
<reference evidence="2" key="1">
    <citation type="journal article" date="2021" name="Proc. Natl. Acad. Sci. U.S.A.">
        <title>A Catalog of Tens of Thousands of Viruses from Human Metagenomes Reveals Hidden Associations with Chronic Diseases.</title>
        <authorList>
            <person name="Tisza M.J."/>
            <person name="Buck C.B."/>
        </authorList>
    </citation>
    <scope>NUCLEOTIDE SEQUENCE</scope>
    <source>
        <strain evidence="2">CtGns7</strain>
    </source>
</reference>